<dbReference type="GO" id="GO:0005886">
    <property type="term" value="C:plasma membrane"/>
    <property type="evidence" value="ECO:0007669"/>
    <property type="project" value="UniProtKB-SubCell"/>
</dbReference>
<dbReference type="GO" id="GO:0032153">
    <property type="term" value="C:cell division site"/>
    <property type="evidence" value="ECO:0007669"/>
    <property type="project" value="UniProtKB-UniRule"/>
</dbReference>
<proteinExistence type="inferred from homology"/>
<dbReference type="EMBL" id="FOMN01000001">
    <property type="protein sequence ID" value="SFD27510.1"/>
    <property type="molecule type" value="Genomic_DNA"/>
</dbReference>
<keyword evidence="1 6" id="KW-1003">Cell membrane</keyword>
<dbReference type="RefSeq" id="WP_090091765.1">
    <property type="nucleotide sequence ID" value="NZ_CBCRVU010000001.1"/>
</dbReference>
<dbReference type="GO" id="GO:0043093">
    <property type="term" value="P:FtsZ-dependent cytokinesis"/>
    <property type="evidence" value="ECO:0007669"/>
    <property type="project" value="UniProtKB-UniRule"/>
</dbReference>
<organism evidence="7 8">
    <name type="scientific">Lactobacillus bombicola</name>
    <dbReference type="NCBI Taxonomy" id="1505723"/>
    <lineage>
        <taxon>Bacteria</taxon>
        <taxon>Bacillati</taxon>
        <taxon>Bacillota</taxon>
        <taxon>Bacilli</taxon>
        <taxon>Lactobacillales</taxon>
        <taxon>Lactobacillaceae</taxon>
        <taxon>Lactobacillus</taxon>
    </lineage>
</organism>
<sequence length="283" mass="32373">MTKKKVTKIDPEEKLSRYLNYQSNQNKRNNQVKISASLSKLHSERRSALFKRMGLIIIVSIIVLLGLGYYISPLANVNSITVTGESSLPIKEIVNTSAIKGSDKVIDCLLRQKEINHKLVNKYNEIKFINIYVEHFNHLQLEINEFKTIGYIKREKGYCKILSNGKLGSQLLPWNRVSHNKPVFIDYNHEVSLEDNLKLFNSLPNSFQSQIKLLSGNTRRKSQVIFVMKDGNVVIGDISTLKSKLKYYNEIRNKVGKNSLIDLEVGAFSRPLTANEKRIYGLT</sequence>
<keyword evidence="4 6" id="KW-1133">Transmembrane helix</keyword>
<dbReference type="PANTHER" id="PTHR37820">
    <property type="entry name" value="CELL DIVISION PROTEIN DIVIB"/>
    <property type="match status" value="1"/>
</dbReference>
<gene>
    <name evidence="6" type="primary">divIB</name>
    <name evidence="7" type="ORF">SAMN04487792_0026</name>
</gene>
<accession>A0A1I1RAU2</accession>
<evidence type="ECO:0000313" key="7">
    <source>
        <dbReference type="EMBL" id="SFD27510.1"/>
    </source>
</evidence>
<keyword evidence="6" id="KW-0472">Membrane</keyword>
<keyword evidence="3 6" id="KW-0812">Transmembrane</keyword>
<name>A0A1I1RAU2_9LACO</name>
<keyword evidence="2 6" id="KW-0132">Cell division</keyword>
<comment type="similarity">
    <text evidence="6">Belongs to the FtsQ/DivIB family. DivIB subfamily.</text>
</comment>
<dbReference type="PANTHER" id="PTHR37820:SF1">
    <property type="entry name" value="CELL DIVISION PROTEIN FTSQ"/>
    <property type="match status" value="1"/>
</dbReference>
<evidence type="ECO:0000256" key="3">
    <source>
        <dbReference type="ARBA" id="ARBA00022692"/>
    </source>
</evidence>
<dbReference type="InterPro" id="IPR026580">
    <property type="entry name" value="DivIB"/>
</dbReference>
<evidence type="ECO:0000256" key="6">
    <source>
        <dbReference type="HAMAP-Rule" id="MF_00912"/>
    </source>
</evidence>
<dbReference type="InterPro" id="IPR050487">
    <property type="entry name" value="FtsQ_DivIB"/>
</dbReference>
<evidence type="ECO:0000256" key="1">
    <source>
        <dbReference type="ARBA" id="ARBA00022475"/>
    </source>
</evidence>
<comment type="subcellular location">
    <subcellularLocation>
        <location evidence="6">Cell membrane</location>
        <topology evidence="6">Single-pass type II membrane protein</topology>
    </subcellularLocation>
    <text evidence="6">Localizes to the division septum.</text>
</comment>
<feature type="transmembrane region" description="Helical" evidence="6">
    <location>
        <begin position="53"/>
        <end position="71"/>
    </location>
</feature>
<evidence type="ECO:0000256" key="2">
    <source>
        <dbReference type="ARBA" id="ARBA00022618"/>
    </source>
</evidence>
<dbReference type="HAMAP" id="MF_00912">
    <property type="entry name" value="DivIB"/>
    <property type="match status" value="1"/>
</dbReference>
<evidence type="ECO:0000256" key="4">
    <source>
        <dbReference type="ARBA" id="ARBA00022989"/>
    </source>
</evidence>
<dbReference type="Gene3D" id="3.40.50.10960">
    <property type="match status" value="1"/>
</dbReference>
<dbReference type="STRING" id="1505723.SAMN04487792_0026"/>
<protein>
    <recommendedName>
        <fullName evidence="6">Cell division protein DivIB</fullName>
    </recommendedName>
</protein>
<evidence type="ECO:0000256" key="5">
    <source>
        <dbReference type="ARBA" id="ARBA00023306"/>
    </source>
</evidence>
<reference evidence="8" key="1">
    <citation type="submission" date="2016-10" db="EMBL/GenBank/DDBJ databases">
        <authorList>
            <person name="Varghese N."/>
            <person name="Submissions S."/>
        </authorList>
    </citation>
    <scope>NUCLEOTIDE SEQUENCE [LARGE SCALE GENOMIC DNA]</scope>
    <source>
        <strain evidence="8">R-53102</strain>
    </source>
</reference>
<comment type="function">
    <text evidence="6">Cell division protein that may be involved in stabilizing or promoting the assembly of the division complex.</text>
</comment>
<evidence type="ECO:0000313" key="8">
    <source>
        <dbReference type="Proteomes" id="UP000199599"/>
    </source>
</evidence>
<dbReference type="Proteomes" id="UP000199599">
    <property type="component" value="Unassembled WGS sequence"/>
</dbReference>
<keyword evidence="5 6" id="KW-0131">Cell cycle</keyword>
<dbReference type="AlphaFoldDB" id="A0A1I1RAU2"/>